<name>A0A2N6PIM3_9MICO</name>
<organism evidence="3 4">
    <name type="scientific">Brevibacterium luteolum</name>
    <dbReference type="NCBI Taxonomy" id="199591"/>
    <lineage>
        <taxon>Bacteria</taxon>
        <taxon>Bacillati</taxon>
        <taxon>Actinomycetota</taxon>
        <taxon>Actinomycetes</taxon>
        <taxon>Micrococcales</taxon>
        <taxon>Brevibacteriaceae</taxon>
        <taxon>Brevibacterium</taxon>
    </lineage>
</organism>
<comment type="caution">
    <text evidence="3">The sequence shown here is derived from an EMBL/GenBank/DDBJ whole genome shotgun (WGS) entry which is preliminary data.</text>
</comment>
<protein>
    <recommendedName>
        <fullName evidence="5">Sensor domain-containing protein</fullName>
    </recommendedName>
</protein>
<gene>
    <name evidence="3" type="ORF">CJ198_04170</name>
</gene>
<sequence length="247" mass="25243">MEHPSPFRLAAGFAASAGIALVLSACSGGSGAADKSAEQAGGGTAQPAEETSAPADDAPKQLNEDELATVLNELTYDGKSFATIDAEPPEVQSAIEQFKQADVEPAACQDVLIELVTKHSADVPNKSALSDDNGYTAAIASYETDDDAAAALQNMIDTNSTCSNMTMTVAGERIEMEMSVDVVDIPGAGQAVETVTTSPMAPGTEQHTVSAVVKNGLVTGSALHDSTTEKSVGLTTDLVSAYDEAVS</sequence>
<evidence type="ECO:0000313" key="4">
    <source>
        <dbReference type="Proteomes" id="UP000235703"/>
    </source>
</evidence>
<feature type="region of interest" description="Disordered" evidence="1">
    <location>
        <begin position="28"/>
        <end position="59"/>
    </location>
</feature>
<evidence type="ECO:0000256" key="2">
    <source>
        <dbReference type="SAM" id="SignalP"/>
    </source>
</evidence>
<accession>A0A2N6PIM3</accession>
<dbReference type="AlphaFoldDB" id="A0A2N6PIM3"/>
<reference evidence="3 4" key="1">
    <citation type="submission" date="2017-09" db="EMBL/GenBank/DDBJ databases">
        <title>Bacterial strain isolated from the female urinary microbiota.</title>
        <authorList>
            <person name="Thomas-White K."/>
            <person name="Kumar N."/>
            <person name="Forster S."/>
            <person name="Putonti C."/>
            <person name="Lawley T."/>
            <person name="Wolfe A.J."/>
        </authorList>
    </citation>
    <scope>NUCLEOTIDE SEQUENCE [LARGE SCALE GENOMIC DNA]</scope>
    <source>
        <strain evidence="3 4">UMB0680</strain>
    </source>
</reference>
<dbReference type="EMBL" id="PNFZ01000002">
    <property type="protein sequence ID" value="PMB98541.1"/>
    <property type="molecule type" value="Genomic_DNA"/>
</dbReference>
<evidence type="ECO:0008006" key="5">
    <source>
        <dbReference type="Google" id="ProtNLM"/>
    </source>
</evidence>
<evidence type="ECO:0000256" key="1">
    <source>
        <dbReference type="SAM" id="MobiDB-lite"/>
    </source>
</evidence>
<feature type="signal peptide" evidence="2">
    <location>
        <begin position="1"/>
        <end position="32"/>
    </location>
</feature>
<keyword evidence="4" id="KW-1185">Reference proteome</keyword>
<evidence type="ECO:0000313" key="3">
    <source>
        <dbReference type="EMBL" id="PMB98541.1"/>
    </source>
</evidence>
<proteinExistence type="predicted"/>
<feature type="chain" id="PRO_5014763023" description="Sensor domain-containing protein" evidence="2">
    <location>
        <begin position="33"/>
        <end position="247"/>
    </location>
</feature>
<dbReference type="Proteomes" id="UP000235703">
    <property type="component" value="Unassembled WGS sequence"/>
</dbReference>
<keyword evidence="2" id="KW-0732">Signal</keyword>
<dbReference type="RefSeq" id="WP_102161109.1">
    <property type="nucleotide sequence ID" value="NZ_PNFZ01000002.1"/>
</dbReference>